<dbReference type="Proteomes" id="UP000292886">
    <property type="component" value="Chromosome"/>
</dbReference>
<keyword evidence="2" id="KW-1185">Reference proteome</keyword>
<gene>
    <name evidence="1" type="ORF">EQG49_12195</name>
</gene>
<evidence type="ECO:0000313" key="1">
    <source>
        <dbReference type="EMBL" id="QBO37158.1"/>
    </source>
</evidence>
<name>A0A4P6YWF2_9LACO</name>
<proteinExistence type="predicted"/>
<accession>A0A4P6YWF2</accession>
<protein>
    <recommendedName>
        <fullName evidence="3">Integrase</fullName>
    </recommendedName>
</protein>
<evidence type="ECO:0000313" key="2">
    <source>
        <dbReference type="Proteomes" id="UP000292886"/>
    </source>
</evidence>
<evidence type="ECO:0008006" key="3">
    <source>
        <dbReference type="Google" id="ProtNLM"/>
    </source>
</evidence>
<reference evidence="2" key="1">
    <citation type="submission" date="2019-03" db="EMBL/GenBank/DDBJ databases">
        <title>Weissella sp. 26KH-42 Genome sequencing.</title>
        <authorList>
            <person name="Heo J."/>
            <person name="Kim S.-J."/>
            <person name="Kim J.-S."/>
            <person name="Hong S.-B."/>
            <person name="Kwon S.-W."/>
        </authorList>
    </citation>
    <scope>NUCLEOTIDE SEQUENCE [LARGE SCALE GENOMIC DNA]</scope>
    <source>
        <strain evidence="2">26KH-42</strain>
    </source>
</reference>
<dbReference type="EMBL" id="CP037940">
    <property type="protein sequence ID" value="QBO37158.1"/>
    <property type="molecule type" value="Genomic_DNA"/>
</dbReference>
<dbReference type="RefSeq" id="WP_133364235.1">
    <property type="nucleotide sequence ID" value="NZ_CP037940.1"/>
</dbReference>
<organism evidence="1 2">
    <name type="scientific">Periweissella cryptocerci</name>
    <dbReference type="NCBI Taxonomy" id="2506420"/>
    <lineage>
        <taxon>Bacteria</taxon>
        <taxon>Bacillati</taxon>
        <taxon>Bacillota</taxon>
        <taxon>Bacilli</taxon>
        <taxon>Lactobacillales</taxon>
        <taxon>Lactobacillaceae</taxon>
        <taxon>Periweissella</taxon>
    </lineage>
</organism>
<dbReference type="AlphaFoldDB" id="A0A4P6YWF2"/>
<sequence>MTKVDLEALSHLIQDGDLSFELRLALVLLNHGMQLDDLATLTEIPSLPWVPFEKPFIKAFKKYQSAAPFNNVTAPELLKALQPYR</sequence>
<dbReference type="KEGG" id="wei:EQG49_12195"/>